<gene>
    <name evidence="1" type="ORF">ACH5RR_033190</name>
</gene>
<dbReference type="Proteomes" id="UP001630127">
    <property type="component" value="Unassembled WGS sequence"/>
</dbReference>
<dbReference type="EMBL" id="JBJUIK010000013">
    <property type="protein sequence ID" value="KAL3507808.1"/>
    <property type="molecule type" value="Genomic_DNA"/>
</dbReference>
<keyword evidence="2" id="KW-1185">Reference proteome</keyword>
<evidence type="ECO:0000313" key="1">
    <source>
        <dbReference type="EMBL" id="KAL3507808.1"/>
    </source>
</evidence>
<comment type="caution">
    <text evidence="1">The sequence shown here is derived from an EMBL/GenBank/DDBJ whole genome shotgun (WGS) entry which is preliminary data.</text>
</comment>
<dbReference type="AlphaFoldDB" id="A0ABD2YKA1"/>
<protein>
    <submittedName>
        <fullName evidence="1">Uncharacterized protein</fullName>
    </submittedName>
</protein>
<organism evidence="1 2">
    <name type="scientific">Cinchona calisaya</name>
    <dbReference type="NCBI Taxonomy" id="153742"/>
    <lineage>
        <taxon>Eukaryota</taxon>
        <taxon>Viridiplantae</taxon>
        <taxon>Streptophyta</taxon>
        <taxon>Embryophyta</taxon>
        <taxon>Tracheophyta</taxon>
        <taxon>Spermatophyta</taxon>
        <taxon>Magnoliopsida</taxon>
        <taxon>eudicotyledons</taxon>
        <taxon>Gunneridae</taxon>
        <taxon>Pentapetalae</taxon>
        <taxon>asterids</taxon>
        <taxon>lamiids</taxon>
        <taxon>Gentianales</taxon>
        <taxon>Rubiaceae</taxon>
        <taxon>Cinchonoideae</taxon>
        <taxon>Cinchoneae</taxon>
        <taxon>Cinchona</taxon>
    </lineage>
</organism>
<proteinExistence type="predicted"/>
<accession>A0ABD2YKA1</accession>
<reference evidence="1 2" key="1">
    <citation type="submission" date="2024-11" db="EMBL/GenBank/DDBJ databases">
        <title>A near-complete genome assembly of Cinchona calisaya.</title>
        <authorList>
            <person name="Lian D.C."/>
            <person name="Zhao X.W."/>
            <person name="Wei L."/>
        </authorList>
    </citation>
    <scope>NUCLEOTIDE SEQUENCE [LARGE SCALE GENOMIC DNA]</scope>
    <source>
        <tissue evidence="1">Nenye</tissue>
    </source>
</reference>
<evidence type="ECO:0000313" key="2">
    <source>
        <dbReference type="Proteomes" id="UP001630127"/>
    </source>
</evidence>
<name>A0ABD2YKA1_9GENT</name>
<sequence length="143" mass="16334">MSKPKNLYENGRSIFGFHNQYLKKNCYSNYTPKHFPSTRPFEDVFFDSFCSEYDKELPGNEVVEDHCILNFGVQVESRMTVELYGEQNNDRIESLSYYIFHMMLVINGCFWLTGGSCLSSSAGSSMVITSTANVPTMSFIHST</sequence>